<dbReference type="Gene3D" id="3.40.50.300">
    <property type="entry name" value="P-loop containing nucleotide triphosphate hydrolases"/>
    <property type="match status" value="1"/>
</dbReference>
<dbReference type="Gene3D" id="3.30.160.380">
    <property type="entry name" value="Dicer dimerisation domain"/>
    <property type="match status" value="1"/>
</dbReference>
<evidence type="ECO:0000313" key="6">
    <source>
        <dbReference type="Proteomes" id="UP000194236"/>
    </source>
</evidence>
<feature type="non-terminal residue" evidence="5">
    <location>
        <position position="390"/>
    </location>
</feature>
<reference evidence="5 6" key="1">
    <citation type="submission" date="2017-03" db="EMBL/GenBank/DDBJ databases">
        <title>Genome Survey of Euroglyphus maynei.</title>
        <authorList>
            <person name="Arlian L.G."/>
            <person name="Morgan M.S."/>
            <person name="Rider S.D."/>
        </authorList>
    </citation>
    <scope>NUCLEOTIDE SEQUENCE [LARGE SCALE GENOMIC DNA]</scope>
    <source>
        <strain evidence="5">Arlian Lab</strain>
        <tissue evidence="5">Whole body</tissue>
    </source>
</reference>
<dbReference type="Pfam" id="PF00271">
    <property type="entry name" value="Helicase_C"/>
    <property type="match status" value="1"/>
</dbReference>
<dbReference type="GO" id="GO:0005634">
    <property type="term" value="C:nucleus"/>
    <property type="evidence" value="ECO:0007669"/>
    <property type="project" value="TreeGrafter"/>
</dbReference>
<sequence length="390" mass="45828">MQELLCQIRILILDAIRKKFSIEDPNDIQLLTDQRLVSDRIRILLFLLDQFRQKTELTGIIFVKERTDANVLYFWLRHLSQSNENYSYIKPGFICGGSSKDFIKFDQPYHFSLYQSMIKSKNVNLIVATAAIEEGIDIPICNVVIRYDEPETYRSYAQSRGRARDKNSVYFIFIPRDMHVKMKENFAEFHKIDIQTQKLSNNLSKSSDEDQIESEFSDVSDTIINSMGYFKNGPSTLYPSNSLKLVNEYLMKLPRDLFSEYFLPMYQFVKDDDDQKKYAFVFVFPVNSPLSGQIIPGGYFSCQKSAKIHCAFRTCIYLIQQNEIGDRLNVIDQKFLIKKHNEDLNIRISEQEIHTADYRKKFSEFFSRLISPPLKTDFYYLYALEFDLLT</sequence>
<dbReference type="GO" id="GO:0031054">
    <property type="term" value="P:pre-miRNA processing"/>
    <property type="evidence" value="ECO:0007669"/>
    <property type="project" value="TreeGrafter"/>
</dbReference>
<keyword evidence="6" id="KW-1185">Reference proteome</keyword>
<evidence type="ECO:0000256" key="1">
    <source>
        <dbReference type="ARBA" id="ARBA00022801"/>
    </source>
</evidence>
<evidence type="ECO:0000256" key="2">
    <source>
        <dbReference type="PROSITE-ProRule" id="PRU00657"/>
    </source>
</evidence>
<dbReference type="GO" id="GO:0070578">
    <property type="term" value="C:RISC-loading complex"/>
    <property type="evidence" value="ECO:0007669"/>
    <property type="project" value="TreeGrafter"/>
</dbReference>
<dbReference type="OrthoDB" id="6513042at2759"/>
<dbReference type="GO" id="GO:0005737">
    <property type="term" value="C:cytoplasm"/>
    <property type="evidence" value="ECO:0007669"/>
    <property type="project" value="TreeGrafter"/>
</dbReference>
<dbReference type="PANTHER" id="PTHR14950">
    <property type="entry name" value="DICER-RELATED"/>
    <property type="match status" value="1"/>
</dbReference>
<dbReference type="InterPro" id="IPR038248">
    <property type="entry name" value="Dicer_dimer_sf"/>
</dbReference>
<name>A0A1Y3BM88_EURMA</name>
<dbReference type="EMBL" id="MUJZ01010205">
    <property type="protein sequence ID" value="OTF82101.1"/>
    <property type="molecule type" value="Genomic_DNA"/>
</dbReference>
<feature type="domain" description="Helicase C-terminal" evidence="3">
    <location>
        <begin position="47"/>
        <end position="207"/>
    </location>
</feature>
<dbReference type="GO" id="GO:0003723">
    <property type="term" value="F:RNA binding"/>
    <property type="evidence" value="ECO:0007669"/>
    <property type="project" value="UniProtKB-UniRule"/>
</dbReference>
<organism evidence="5 6">
    <name type="scientific">Euroglyphus maynei</name>
    <name type="common">Mayne's house dust mite</name>
    <dbReference type="NCBI Taxonomy" id="6958"/>
    <lineage>
        <taxon>Eukaryota</taxon>
        <taxon>Metazoa</taxon>
        <taxon>Ecdysozoa</taxon>
        <taxon>Arthropoda</taxon>
        <taxon>Chelicerata</taxon>
        <taxon>Arachnida</taxon>
        <taxon>Acari</taxon>
        <taxon>Acariformes</taxon>
        <taxon>Sarcoptiformes</taxon>
        <taxon>Astigmata</taxon>
        <taxon>Psoroptidia</taxon>
        <taxon>Analgoidea</taxon>
        <taxon>Pyroglyphidae</taxon>
        <taxon>Pyroglyphinae</taxon>
        <taxon>Euroglyphus</taxon>
    </lineage>
</organism>
<dbReference type="SUPFAM" id="SSF52540">
    <property type="entry name" value="P-loop containing nucleoside triphosphate hydrolases"/>
    <property type="match status" value="1"/>
</dbReference>
<keyword evidence="2" id="KW-0694">RNA-binding</keyword>
<accession>A0A1Y3BM88</accession>
<dbReference type="PANTHER" id="PTHR14950:SF37">
    <property type="entry name" value="ENDORIBONUCLEASE DICER"/>
    <property type="match status" value="1"/>
</dbReference>
<dbReference type="InterPro" id="IPR001650">
    <property type="entry name" value="Helicase_C-like"/>
</dbReference>
<keyword evidence="1" id="KW-0378">Hydrolase</keyword>
<dbReference type="GO" id="GO:0004525">
    <property type="term" value="F:ribonuclease III activity"/>
    <property type="evidence" value="ECO:0007669"/>
    <property type="project" value="TreeGrafter"/>
</dbReference>
<comment type="caution">
    <text evidence="5">The sequence shown here is derived from an EMBL/GenBank/DDBJ whole genome shotgun (WGS) entry which is preliminary data.</text>
</comment>
<dbReference type="Proteomes" id="UP000194236">
    <property type="component" value="Unassembled WGS sequence"/>
</dbReference>
<dbReference type="InterPro" id="IPR027417">
    <property type="entry name" value="P-loop_NTPase"/>
</dbReference>
<feature type="domain" description="Dicer dsRNA-binding fold" evidence="4">
    <location>
        <begin position="242"/>
        <end position="338"/>
    </location>
</feature>
<evidence type="ECO:0008006" key="7">
    <source>
        <dbReference type="Google" id="ProtNLM"/>
    </source>
</evidence>
<gene>
    <name evidence="5" type="ORF">BLA29_004583</name>
</gene>
<evidence type="ECO:0000259" key="3">
    <source>
        <dbReference type="PROSITE" id="PS51194"/>
    </source>
</evidence>
<proteinExistence type="predicted"/>
<evidence type="ECO:0000313" key="5">
    <source>
        <dbReference type="EMBL" id="OTF82101.1"/>
    </source>
</evidence>
<evidence type="ECO:0000259" key="4">
    <source>
        <dbReference type="PROSITE" id="PS51327"/>
    </source>
</evidence>
<dbReference type="InterPro" id="IPR005034">
    <property type="entry name" value="Dicer_dimerisation"/>
</dbReference>
<dbReference type="SMART" id="SM00490">
    <property type="entry name" value="HELICc"/>
    <property type="match status" value="1"/>
</dbReference>
<dbReference type="PROSITE" id="PS51194">
    <property type="entry name" value="HELICASE_CTER"/>
    <property type="match status" value="1"/>
</dbReference>
<protein>
    <recommendedName>
        <fullName evidence="7">Helicase C-terminal domain-containing protein</fullName>
    </recommendedName>
</protein>
<dbReference type="GO" id="GO:0006309">
    <property type="term" value="P:apoptotic DNA fragmentation"/>
    <property type="evidence" value="ECO:0007669"/>
    <property type="project" value="TreeGrafter"/>
</dbReference>
<dbReference type="GO" id="GO:0030422">
    <property type="term" value="P:siRNA processing"/>
    <property type="evidence" value="ECO:0007669"/>
    <property type="project" value="TreeGrafter"/>
</dbReference>
<dbReference type="AlphaFoldDB" id="A0A1Y3BM88"/>
<dbReference type="PROSITE" id="PS51327">
    <property type="entry name" value="DICER_DSRBF"/>
    <property type="match status" value="1"/>
</dbReference>
<dbReference type="Pfam" id="PF03368">
    <property type="entry name" value="Dicer_dimer"/>
    <property type="match status" value="1"/>
</dbReference>
<dbReference type="GO" id="GO:0004530">
    <property type="term" value="F:deoxyribonuclease I activity"/>
    <property type="evidence" value="ECO:0007669"/>
    <property type="project" value="TreeGrafter"/>
</dbReference>